<keyword evidence="4" id="KW-1185">Reference proteome</keyword>
<evidence type="ECO:0000313" key="3">
    <source>
        <dbReference type="EMBL" id="KAK7811207.1"/>
    </source>
</evidence>
<gene>
    <name evidence="3" type="ORF">U0070_019238</name>
</gene>
<dbReference type="InterPro" id="IPR035940">
    <property type="entry name" value="CAP_sf"/>
</dbReference>
<feature type="chain" id="PRO_5043866706" description="SCP domain-containing protein" evidence="1">
    <location>
        <begin position="22"/>
        <end position="153"/>
    </location>
</feature>
<evidence type="ECO:0000259" key="2">
    <source>
        <dbReference type="SMART" id="SM00198"/>
    </source>
</evidence>
<dbReference type="AlphaFoldDB" id="A0AAW0IAF0"/>
<feature type="signal peptide" evidence="1">
    <location>
        <begin position="1"/>
        <end position="21"/>
    </location>
</feature>
<dbReference type="InterPro" id="IPR014044">
    <property type="entry name" value="CAP_dom"/>
</dbReference>
<organism evidence="3 4">
    <name type="scientific">Myodes glareolus</name>
    <name type="common">Bank vole</name>
    <name type="synonym">Clethrionomys glareolus</name>
    <dbReference type="NCBI Taxonomy" id="447135"/>
    <lineage>
        <taxon>Eukaryota</taxon>
        <taxon>Metazoa</taxon>
        <taxon>Chordata</taxon>
        <taxon>Craniata</taxon>
        <taxon>Vertebrata</taxon>
        <taxon>Euteleostomi</taxon>
        <taxon>Mammalia</taxon>
        <taxon>Eutheria</taxon>
        <taxon>Euarchontoglires</taxon>
        <taxon>Glires</taxon>
        <taxon>Rodentia</taxon>
        <taxon>Myomorpha</taxon>
        <taxon>Muroidea</taxon>
        <taxon>Cricetidae</taxon>
        <taxon>Arvicolinae</taxon>
        <taxon>Myodes</taxon>
    </lineage>
</organism>
<feature type="domain" description="SCP" evidence="2">
    <location>
        <begin position="39"/>
        <end position="149"/>
    </location>
</feature>
<dbReference type="SMART" id="SM00198">
    <property type="entry name" value="SCP"/>
    <property type="match status" value="1"/>
</dbReference>
<dbReference type="Proteomes" id="UP001488838">
    <property type="component" value="Unassembled WGS sequence"/>
</dbReference>
<evidence type="ECO:0000256" key="1">
    <source>
        <dbReference type="SAM" id="SignalP"/>
    </source>
</evidence>
<feature type="non-terminal residue" evidence="3">
    <location>
        <position position="153"/>
    </location>
</feature>
<protein>
    <recommendedName>
        <fullName evidence="2">SCP domain-containing protein</fullName>
    </recommendedName>
</protein>
<dbReference type="Gene3D" id="3.40.33.10">
    <property type="entry name" value="CAP"/>
    <property type="match status" value="1"/>
</dbReference>
<proteinExistence type="predicted"/>
<reference evidence="3 4" key="1">
    <citation type="journal article" date="2023" name="bioRxiv">
        <title>Conserved and derived expression patterns and positive selection on dental genes reveal complex evolutionary context of ever-growing rodent molars.</title>
        <authorList>
            <person name="Calamari Z.T."/>
            <person name="Song A."/>
            <person name="Cohen E."/>
            <person name="Akter M."/>
            <person name="Roy R.D."/>
            <person name="Hallikas O."/>
            <person name="Christensen M.M."/>
            <person name="Li P."/>
            <person name="Marangoni P."/>
            <person name="Jernvall J."/>
            <person name="Klein O.D."/>
        </authorList>
    </citation>
    <scope>NUCLEOTIDE SEQUENCE [LARGE SCALE GENOMIC DNA]</scope>
    <source>
        <strain evidence="3">V071</strain>
    </source>
</reference>
<dbReference type="SUPFAM" id="SSF55797">
    <property type="entry name" value="PR-1-like"/>
    <property type="match status" value="1"/>
</dbReference>
<evidence type="ECO:0000313" key="4">
    <source>
        <dbReference type="Proteomes" id="UP001488838"/>
    </source>
</evidence>
<comment type="caution">
    <text evidence="3">The sequence shown here is derived from an EMBL/GenBank/DDBJ whole genome shotgun (WGS) entry which is preliminary data.</text>
</comment>
<dbReference type="EMBL" id="JBBHLL010000179">
    <property type="protein sequence ID" value="KAK7811207.1"/>
    <property type="molecule type" value="Genomic_DNA"/>
</dbReference>
<keyword evidence="1" id="KW-0732">Signal</keyword>
<name>A0AAW0IAF0_MYOGA</name>
<sequence length="153" mass="17755">MALTMKLKCFWTLGLCLVVSQLSKTLVKIPKLPTIHDPGFIRECVDSHNEMRGKVKPSAANMLYLVRWGPGCMVDYDFLGENLYLGPINSTPKEIISLWSSEQRYYNFENMTCSKSCDHYTQFGLIQLKLDVQFQVVLISWENQQHYLYVIIH</sequence>
<accession>A0AAW0IAF0</accession>